<dbReference type="InterPro" id="IPR018253">
    <property type="entry name" value="DnaJ_domain_CS"/>
</dbReference>
<dbReference type="OrthoDB" id="10250354at2759"/>
<dbReference type="EMBL" id="KN728071">
    <property type="protein sequence ID" value="KIH64434.1"/>
    <property type="molecule type" value="Genomic_DNA"/>
</dbReference>
<dbReference type="Gene3D" id="1.10.287.110">
    <property type="entry name" value="DnaJ domain"/>
    <property type="match status" value="1"/>
</dbReference>
<evidence type="ECO:0000256" key="1">
    <source>
        <dbReference type="SAM" id="SignalP"/>
    </source>
</evidence>
<dbReference type="Pfam" id="PF00226">
    <property type="entry name" value="DnaJ"/>
    <property type="match status" value="1"/>
</dbReference>
<reference evidence="3 4" key="1">
    <citation type="submission" date="2013-12" db="EMBL/GenBank/DDBJ databases">
        <title>Draft genome of the parsitic nematode Ancylostoma duodenale.</title>
        <authorList>
            <person name="Mitreva M."/>
        </authorList>
    </citation>
    <scope>NUCLEOTIDE SEQUENCE [LARGE SCALE GENOMIC DNA]</scope>
    <source>
        <strain evidence="3 4">Zhejiang</strain>
    </source>
</reference>
<dbReference type="AlphaFoldDB" id="A0A0C2GZ37"/>
<keyword evidence="4" id="KW-1185">Reference proteome</keyword>
<protein>
    <submittedName>
        <fullName evidence="3">DnaJ domain protein</fullName>
    </submittedName>
</protein>
<feature type="signal peptide" evidence="1">
    <location>
        <begin position="1"/>
        <end position="17"/>
    </location>
</feature>
<dbReference type="PANTHER" id="PTHR44303">
    <property type="entry name" value="DNAJ HOMOLOG SUBFAMILY C MEMBER 16"/>
    <property type="match status" value="1"/>
</dbReference>
<dbReference type="PROSITE" id="PS50076">
    <property type="entry name" value="DNAJ_2"/>
    <property type="match status" value="1"/>
</dbReference>
<gene>
    <name evidence="3" type="ORF">ANCDUO_05255</name>
</gene>
<dbReference type="PRINTS" id="PR00625">
    <property type="entry name" value="JDOMAIN"/>
</dbReference>
<evidence type="ECO:0000259" key="2">
    <source>
        <dbReference type="PROSITE" id="PS50076"/>
    </source>
</evidence>
<sequence length="134" mass="15654">MRLSLTLWALLIVCIFASDYPRDPYATLGVSKRATIKEIKRAYKQLAKEWHPDKNTSPEAQERFVGISRAYELLSDPLRRERYDKFGAVDESPQSGPQYHHGFAGFEHFVGEIGSYYRDFFVFIQKRRESVFLV</sequence>
<organism evidence="3 4">
    <name type="scientific">Ancylostoma duodenale</name>
    <dbReference type="NCBI Taxonomy" id="51022"/>
    <lineage>
        <taxon>Eukaryota</taxon>
        <taxon>Metazoa</taxon>
        <taxon>Ecdysozoa</taxon>
        <taxon>Nematoda</taxon>
        <taxon>Chromadorea</taxon>
        <taxon>Rhabditida</taxon>
        <taxon>Rhabditina</taxon>
        <taxon>Rhabditomorpha</taxon>
        <taxon>Strongyloidea</taxon>
        <taxon>Ancylostomatidae</taxon>
        <taxon>Ancylostomatinae</taxon>
        <taxon>Ancylostoma</taxon>
    </lineage>
</organism>
<dbReference type="PANTHER" id="PTHR44303:SF2">
    <property type="entry name" value="DNAJ HOMOLOG SUBFAMILY C MEMBER 16"/>
    <property type="match status" value="1"/>
</dbReference>
<dbReference type="InterPro" id="IPR052448">
    <property type="entry name" value="DnaJ_C16_autophagy_reg"/>
</dbReference>
<keyword evidence="1" id="KW-0732">Signal</keyword>
<dbReference type="SUPFAM" id="SSF46565">
    <property type="entry name" value="Chaperone J-domain"/>
    <property type="match status" value="1"/>
</dbReference>
<evidence type="ECO:0000313" key="3">
    <source>
        <dbReference type="EMBL" id="KIH64434.1"/>
    </source>
</evidence>
<dbReference type="Proteomes" id="UP000054047">
    <property type="component" value="Unassembled WGS sequence"/>
</dbReference>
<dbReference type="CDD" id="cd06257">
    <property type="entry name" value="DnaJ"/>
    <property type="match status" value="1"/>
</dbReference>
<name>A0A0C2GZ37_9BILA</name>
<dbReference type="InterPro" id="IPR001623">
    <property type="entry name" value="DnaJ_domain"/>
</dbReference>
<dbReference type="SMART" id="SM00271">
    <property type="entry name" value="DnaJ"/>
    <property type="match status" value="1"/>
</dbReference>
<dbReference type="PROSITE" id="PS00636">
    <property type="entry name" value="DNAJ_1"/>
    <property type="match status" value="1"/>
</dbReference>
<accession>A0A0C2GZ37</accession>
<feature type="chain" id="PRO_5002161457" evidence="1">
    <location>
        <begin position="18"/>
        <end position="134"/>
    </location>
</feature>
<dbReference type="InterPro" id="IPR036869">
    <property type="entry name" value="J_dom_sf"/>
</dbReference>
<evidence type="ECO:0000313" key="4">
    <source>
        <dbReference type="Proteomes" id="UP000054047"/>
    </source>
</evidence>
<proteinExistence type="predicted"/>
<feature type="domain" description="J" evidence="2">
    <location>
        <begin position="23"/>
        <end position="87"/>
    </location>
</feature>